<dbReference type="Gene3D" id="3.30.40.220">
    <property type="match status" value="1"/>
</dbReference>
<gene>
    <name evidence="1" type="ORF">PhiM1127_03</name>
</gene>
<keyword evidence="2" id="KW-1185">Reference proteome</keyword>
<reference evidence="1 2" key="1">
    <citation type="journal article" date="2016" name="Sci. Rep.">
        <title>Comparative genomics and functional analysis of the 936 group of lactococcal Siphoviridae phages.</title>
        <authorList>
            <person name="Murphy J."/>
            <person name="Bottacini F."/>
            <person name="Mahony J."/>
            <person name="Kelleher P."/>
            <person name="Neve H."/>
            <person name="Zomer A."/>
            <person name="Nauta A."/>
            <person name="van Sinderen D."/>
        </authorList>
    </citation>
    <scope>NUCLEOTIDE SEQUENCE [LARGE SCALE GENOMIC DNA]</scope>
</reference>
<protein>
    <submittedName>
        <fullName evidence="1">HNH endonuclease</fullName>
    </submittedName>
</protein>
<evidence type="ECO:0000313" key="1">
    <source>
        <dbReference type="EMBL" id="ALM64629.1"/>
    </source>
</evidence>
<organism evidence="1 2">
    <name type="scientific">Lactococcus phage 936 group phage PhiM1127</name>
    <dbReference type="NCBI Taxonomy" id="1636586"/>
    <lineage>
        <taxon>Viruses</taxon>
        <taxon>Duplodnaviria</taxon>
        <taxon>Heunggongvirae</taxon>
        <taxon>Uroviricota</taxon>
        <taxon>Caudoviricetes</taxon>
        <taxon>Skunavirus</taxon>
        <taxon>Skunavirus M1127</taxon>
    </lineage>
</organism>
<accession>A0A126HDH8</accession>
<dbReference type="EMBL" id="KP793132">
    <property type="protein sequence ID" value="ALM64629.1"/>
    <property type="molecule type" value="Genomic_DNA"/>
</dbReference>
<keyword evidence="1" id="KW-0540">Nuclease</keyword>
<keyword evidence="1" id="KW-0255">Endonuclease</keyword>
<name>A0A126HDH8_9CAUD</name>
<sequence length="174" mass="19923">MIKLAGERGLSGQIRWECKCDCGNIHVTSGESLRGGKSKSCGCARKTPPNKVGDREYAIKKQLYKTSIEKRSQRLGLDYNISLEDYIKLIERPCFYCGIKDSNYATDRHNTKKNGRKTSDTIVYYNGIDRIDSSKGYIKGNVVTSCKYCNTAKNTMAQQEFKEWIVRVYEHYCK</sequence>
<dbReference type="Proteomes" id="UP000223083">
    <property type="component" value="Segment"/>
</dbReference>
<evidence type="ECO:0000313" key="2">
    <source>
        <dbReference type="Proteomes" id="UP000223083"/>
    </source>
</evidence>
<dbReference type="GO" id="GO:0004519">
    <property type="term" value="F:endonuclease activity"/>
    <property type="evidence" value="ECO:0007669"/>
    <property type="project" value="UniProtKB-KW"/>
</dbReference>
<proteinExistence type="predicted"/>
<keyword evidence="1" id="KW-0378">Hydrolase</keyword>